<proteinExistence type="predicted"/>
<comment type="caution">
    <text evidence="3">The sequence shown here is derived from an EMBL/GenBank/DDBJ whole genome shotgun (WGS) entry which is preliminary data.</text>
</comment>
<feature type="signal peptide" evidence="1">
    <location>
        <begin position="1"/>
        <end position="21"/>
    </location>
</feature>
<evidence type="ECO:0000259" key="2">
    <source>
        <dbReference type="Pfam" id="PF18990"/>
    </source>
</evidence>
<organism evidence="3 4">
    <name type="scientific">Subsaximicrobium wynnwilliamsii</name>
    <dbReference type="NCBI Taxonomy" id="291179"/>
    <lineage>
        <taxon>Bacteria</taxon>
        <taxon>Pseudomonadati</taxon>
        <taxon>Bacteroidota</taxon>
        <taxon>Flavobacteriia</taxon>
        <taxon>Flavobacteriales</taxon>
        <taxon>Flavobacteriaceae</taxon>
        <taxon>Subsaximicrobium</taxon>
    </lineage>
</organism>
<dbReference type="InterPro" id="IPR043781">
    <property type="entry name" value="DUF5723"/>
</dbReference>
<keyword evidence="4" id="KW-1185">Reference proteome</keyword>
<feature type="chain" id="PRO_5023007677" description="DUF5723 domain-containing protein" evidence="1">
    <location>
        <begin position="22"/>
        <end position="441"/>
    </location>
</feature>
<evidence type="ECO:0000313" key="3">
    <source>
        <dbReference type="EMBL" id="TXD86244.1"/>
    </source>
</evidence>
<sequence length="441" mass="48683">MKNFSLALGFCFLLSFQFSHSQSYIGHTVDNYAGIHGVVYNPSSIVGSNFKADINLASASVFGGSDYFGINVSDLIKSDGGFDFEEDSNRFPSEANNFFINTDIVGPSFMFNLNKKSSIGIITRGRGILNLNNINGQLYENIIDEFDTNDDFNFNSENLSGTIHAWSEIGLSYGRILLAKQNQMLKAGVTLKYLMGAGGVYINSPGLQGQYTAASKNLTTRGFLNYGSTQGFDNNDIDFGNLSSGFGMDLGFTYQWHPNRENDDVRYFQDPYKLKVGLSITDIGSINYEDAETTSYDLNASVSTLTLEDDLEAFLDNNYNNTSIGQSAKFQLPTALHVLVDYRLTKKFLVSAQADMSLVKQDNELTNNVINTFTLAPRLETKWFSLYAPLSLRQYGDFAFGTGIRLGPLTVGSASVFSNLLSDSSKTTDVFVGLNIPIYRK</sequence>
<dbReference type="RefSeq" id="WP_147088558.1">
    <property type="nucleotide sequence ID" value="NZ_VORM01000021.1"/>
</dbReference>
<name>A0A5C6Z9W6_9FLAO</name>
<dbReference type="AlphaFoldDB" id="A0A5C6Z9W6"/>
<dbReference type="Proteomes" id="UP000321578">
    <property type="component" value="Unassembled WGS sequence"/>
</dbReference>
<gene>
    <name evidence="3" type="ORF">ESY86_20460</name>
</gene>
<evidence type="ECO:0000256" key="1">
    <source>
        <dbReference type="SAM" id="SignalP"/>
    </source>
</evidence>
<dbReference type="EMBL" id="VORO01000078">
    <property type="protein sequence ID" value="TXD86244.1"/>
    <property type="molecule type" value="Genomic_DNA"/>
</dbReference>
<accession>A0A5C6Z9W6</accession>
<reference evidence="3 4" key="1">
    <citation type="submission" date="2019-08" db="EMBL/GenBank/DDBJ databases">
        <title>Genomes of Subsaximicrobium wynnwilliamsii strains.</title>
        <authorList>
            <person name="Bowman J.P."/>
        </authorList>
    </citation>
    <scope>NUCLEOTIDE SEQUENCE [LARGE SCALE GENOMIC DNA]</scope>
    <source>
        <strain evidence="3 4">2-80-2</strain>
    </source>
</reference>
<dbReference type="Pfam" id="PF18990">
    <property type="entry name" value="DUF5723"/>
    <property type="match status" value="1"/>
</dbReference>
<dbReference type="OrthoDB" id="9805336at2"/>
<evidence type="ECO:0000313" key="4">
    <source>
        <dbReference type="Proteomes" id="UP000321578"/>
    </source>
</evidence>
<feature type="domain" description="DUF5723" evidence="2">
    <location>
        <begin position="42"/>
        <end position="411"/>
    </location>
</feature>
<protein>
    <recommendedName>
        <fullName evidence="2">DUF5723 domain-containing protein</fullName>
    </recommendedName>
</protein>
<keyword evidence="1" id="KW-0732">Signal</keyword>